<sequence>MALNNAQLHPATIFNNQGFHNAATYSRYLRMFRDRPIYPSFSIHPSGLSKYDMNIPSLLDGLGWSSLVENMHFSHCPEVVRLFYVNLKYGPGYDLSFFTAYVLNYEITVTPTLLAAMLNCPHSRLKAHTYGVLPRDLSNTDILHSSDLWIISSAKASRSITYASLMFHHMIKFGLEYFSGPLPFGPQITKLLYRLDIDLRDKVIVCNVLDDLCPQHVLAKLDALFGARKLVTGSGGVMISLKSYQSERLVDALVDAAMAVNDPMTSDSEFDNEDGISEHESPLEYQF</sequence>
<organism evidence="2 3">
    <name type="scientific">Linum trigynum</name>
    <dbReference type="NCBI Taxonomy" id="586398"/>
    <lineage>
        <taxon>Eukaryota</taxon>
        <taxon>Viridiplantae</taxon>
        <taxon>Streptophyta</taxon>
        <taxon>Embryophyta</taxon>
        <taxon>Tracheophyta</taxon>
        <taxon>Spermatophyta</taxon>
        <taxon>Magnoliopsida</taxon>
        <taxon>eudicotyledons</taxon>
        <taxon>Gunneridae</taxon>
        <taxon>Pentapetalae</taxon>
        <taxon>rosids</taxon>
        <taxon>fabids</taxon>
        <taxon>Malpighiales</taxon>
        <taxon>Linaceae</taxon>
        <taxon>Linum</taxon>
    </lineage>
</organism>
<gene>
    <name evidence="2" type="ORF">LTRI10_LOCUS22345</name>
</gene>
<evidence type="ECO:0000313" key="3">
    <source>
        <dbReference type="Proteomes" id="UP001497516"/>
    </source>
</evidence>
<protein>
    <submittedName>
        <fullName evidence="2">Uncharacterized protein</fullName>
    </submittedName>
</protein>
<evidence type="ECO:0000256" key="1">
    <source>
        <dbReference type="SAM" id="MobiDB-lite"/>
    </source>
</evidence>
<name>A0AAV2E4U0_9ROSI</name>
<accession>A0AAV2E4U0</accession>
<evidence type="ECO:0000313" key="2">
    <source>
        <dbReference type="EMBL" id="CAL1380931.1"/>
    </source>
</evidence>
<dbReference type="AlphaFoldDB" id="A0AAV2E4U0"/>
<dbReference type="Proteomes" id="UP001497516">
    <property type="component" value="Chromosome 4"/>
</dbReference>
<dbReference type="EMBL" id="OZ034817">
    <property type="protein sequence ID" value="CAL1380931.1"/>
    <property type="molecule type" value="Genomic_DNA"/>
</dbReference>
<feature type="region of interest" description="Disordered" evidence="1">
    <location>
        <begin position="264"/>
        <end position="287"/>
    </location>
</feature>
<proteinExistence type="predicted"/>
<feature type="compositionally biased region" description="Basic and acidic residues" evidence="1">
    <location>
        <begin position="276"/>
        <end position="287"/>
    </location>
</feature>
<keyword evidence="3" id="KW-1185">Reference proteome</keyword>
<reference evidence="2 3" key="1">
    <citation type="submission" date="2024-04" db="EMBL/GenBank/DDBJ databases">
        <authorList>
            <person name="Fracassetti M."/>
        </authorList>
    </citation>
    <scope>NUCLEOTIDE SEQUENCE [LARGE SCALE GENOMIC DNA]</scope>
</reference>